<reference evidence="7 8" key="1">
    <citation type="submission" date="2019-04" db="EMBL/GenBank/DDBJ databases">
        <authorList>
            <person name="Seth-Smith MB H."/>
            <person name="Seth-Smith H."/>
        </authorList>
    </citation>
    <scope>NUCLEOTIDE SEQUENCE [LARGE SCALE GENOMIC DNA]</scope>
    <source>
        <strain evidence="7">USB-603019</strain>
    </source>
</reference>
<dbReference type="Gene3D" id="3.60.21.10">
    <property type="match status" value="1"/>
</dbReference>
<dbReference type="GO" id="GO:0004527">
    <property type="term" value="F:exonuclease activity"/>
    <property type="evidence" value="ECO:0007669"/>
    <property type="project" value="UniProtKB-KW"/>
</dbReference>
<comment type="similarity">
    <text evidence="1">Belongs to the SbcD family.</text>
</comment>
<proteinExistence type="inferred from homology"/>
<dbReference type="Proteomes" id="UP000324288">
    <property type="component" value="Chromosome"/>
</dbReference>
<evidence type="ECO:0000256" key="5">
    <source>
        <dbReference type="ARBA" id="ARBA00022839"/>
    </source>
</evidence>
<dbReference type="InterPro" id="IPR014577">
    <property type="entry name" value="UCP033093_metalloPase"/>
</dbReference>
<dbReference type="InterPro" id="IPR029052">
    <property type="entry name" value="Metallo-depent_PP-like"/>
</dbReference>
<organism evidence="7 8">
    <name type="scientific">Lawsonella clevelandensis</name>
    <dbReference type="NCBI Taxonomy" id="1528099"/>
    <lineage>
        <taxon>Bacteria</taxon>
        <taxon>Bacillati</taxon>
        <taxon>Actinomycetota</taxon>
        <taxon>Actinomycetes</taxon>
        <taxon>Mycobacteriales</taxon>
        <taxon>Lawsonellaceae</taxon>
        <taxon>Lawsonella</taxon>
    </lineage>
</organism>
<keyword evidence="4" id="KW-0378">Hydrolase</keyword>
<dbReference type="GeneID" id="84894334"/>
<keyword evidence="3" id="KW-0540">Nuclease</keyword>
<dbReference type="PIRSF" id="PIRSF033093">
    <property type="entry name" value="UCP_ML1119"/>
    <property type="match status" value="1"/>
</dbReference>
<protein>
    <recommendedName>
        <fullName evidence="2">Nuclease SbcCD subunit D</fullName>
    </recommendedName>
</protein>
<dbReference type="RefSeq" id="WP_053978734.1">
    <property type="nucleotide sequence ID" value="NZ_CAJPTR010000001.1"/>
</dbReference>
<evidence type="ECO:0000256" key="1">
    <source>
        <dbReference type="ARBA" id="ARBA00010555"/>
    </source>
</evidence>
<dbReference type="PANTHER" id="PTHR30337">
    <property type="entry name" value="COMPONENT OF ATP-DEPENDENT DSDNA EXONUCLEASE"/>
    <property type="match status" value="1"/>
</dbReference>
<keyword evidence="8" id="KW-1185">Reference proteome</keyword>
<evidence type="ECO:0000256" key="2">
    <source>
        <dbReference type="ARBA" id="ARBA00013365"/>
    </source>
</evidence>
<dbReference type="InterPro" id="IPR004843">
    <property type="entry name" value="Calcineurin-like_PHP"/>
</dbReference>
<evidence type="ECO:0000256" key="3">
    <source>
        <dbReference type="ARBA" id="ARBA00022722"/>
    </source>
</evidence>
<dbReference type="PANTHER" id="PTHR30337:SF0">
    <property type="entry name" value="NUCLEASE SBCCD SUBUNIT D"/>
    <property type="match status" value="1"/>
</dbReference>
<dbReference type="Pfam" id="PF00149">
    <property type="entry name" value="Metallophos"/>
    <property type="match status" value="1"/>
</dbReference>
<dbReference type="InterPro" id="IPR041796">
    <property type="entry name" value="Mre11_N"/>
</dbReference>
<evidence type="ECO:0000313" key="8">
    <source>
        <dbReference type="Proteomes" id="UP000324288"/>
    </source>
</evidence>
<keyword evidence="5" id="KW-0269">Exonuclease</keyword>
<dbReference type="EMBL" id="LR584267">
    <property type="protein sequence ID" value="VHN99925.1"/>
    <property type="molecule type" value="Genomic_DNA"/>
</dbReference>
<dbReference type="InterPro" id="IPR050535">
    <property type="entry name" value="DNA_Repair-Maintenance_Comp"/>
</dbReference>
<name>A0A5E3ZVF4_9ACTN</name>
<evidence type="ECO:0000259" key="6">
    <source>
        <dbReference type="Pfam" id="PF00149"/>
    </source>
</evidence>
<evidence type="ECO:0000313" key="7">
    <source>
        <dbReference type="EMBL" id="VHN99925.1"/>
    </source>
</evidence>
<feature type="domain" description="Calcineurin-like phosphoesterase" evidence="6">
    <location>
        <begin position="5"/>
        <end position="210"/>
    </location>
</feature>
<dbReference type="CDD" id="cd00840">
    <property type="entry name" value="MPP_Mre11_N"/>
    <property type="match status" value="1"/>
</dbReference>
<sequence length="386" mass="42664">MSNPMRLLHSSDWHIGMTRRHLSESKQAVFRDARLQAIEQLCNHAAELDVASVVVAGDVFDGNQLDSNTIISLLEMVGELTCPVVLQPGNHDSYRRDSVYQSPAFRTHQPDNVLVPNTPGVLRDIPGLELIVGPYTDRYPTENPLFTALRQCAHTPKEPGTYRVGLAHTGVDAFAPRMDDATGAEIVPVAALEEACRSYQLDYLALGDRHSQTQVGESGRIWYSGSPEVTDFDDVEKNSGQALLVTLHDDTCTTEPLTCGKWSFRTFRRDIHSTADIAQLSHEFAEIPNKRRTAVRLGLNATLTVEDMAALDTAQAQWEGIFAGFRLWERNSSRHLLPSLTGLQARLAGYVAEAAEELSQLADTGDETAQDALTLLYRLTVEGEHQ</sequence>
<dbReference type="AlphaFoldDB" id="A0A5E3ZVF4"/>
<dbReference type="SUPFAM" id="SSF56300">
    <property type="entry name" value="Metallo-dependent phosphatases"/>
    <property type="match status" value="1"/>
</dbReference>
<gene>
    <name evidence="7" type="primary">cpdA_1</name>
    <name evidence="7" type="ORF">LC603019_00339</name>
</gene>
<accession>A0A5E3ZVF4</accession>
<evidence type="ECO:0000256" key="4">
    <source>
        <dbReference type="ARBA" id="ARBA00022801"/>
    </source>
</evidence>